<dbReference type="FunFam" id="3.40.50.720:FF:000084">
    <property type="entry name" value="Short-chain dehydrogenase reductase"/>
    <property type="match status" value="1"/>
</dbReference>
<gene>
    <name evidence="3" type="ORF">F5Z01DRAFT_343725</name>
</gene>
<dbReference type="InterPro" id="IPR020904">
    <property type="entry name" value="Sc_DH/Rdtase_CS"/>
</dbReference>
<dbReference type="PROSITE" id="PS00061">
    <property type="entry name" value="ADH_SHORT"/>
    <property type="match status" value="1"/>
</dbReference>
<evidence type="ECO:0000256" key="2">
    <source>
        <dbReference type="ARBA" id="ARBA00022857"/>
    </source>
</evidence>
<keyword evidence="4" id="KW-1185">Reference proteome</keyword>
<protein>
    <submittedName>
        <fullName evidence="3">Oxidoreductase ucpA</fullName>
    </submittedName>
</protein>
<evidence type="ECO:0000256" key="1">
    <source>
        <dbReference type="ARBA" id="ARBA00006484"/>
    </source>
</evidence>
<evidence type="ECO:0000313" key="3">
    <source>
        <dbReference type="EMBL" id="KAG9250705.1"/>
    </source>
</evidence>
<dbReference type="AlphaFoldDB" id="A0A9P7ZEW2"/>
<keyword evidence="2" id="KW-0521">NADP</keyword>
<dbReference type="InterPro" id="IPR036291">
    <property type="entry name" value="NAD(P)-bd_dom_sf"/>
</dbReference>
<reference evidence="3" key="1">
    <citation type="journal article" date="2021" name="IMA Fungus">
        <title>Genomic characterization of three marine fungi, including Emericellopsis atlantica sp. nov. with signatures of a generalist lifestyle and marine biomass degradation.</title>
        <authorList>
            <person name="Hagestad O.C."/>
            <person name="Hou L."/>
            <person name="Andersen J.H."/>
            <person name="Hansen E.H."/>
            <person name="Altermark B."/>
            <person name="Li C."/>
            <person name="Kuhnert E."/>
            <person name="Cox R.J."/>
            <person name="Crous P.W."/>
            <person name="Spatafora J.W."/>
            <person name="Lail K."/>
            <person name="Amirebrahimi M."/>
            <person name="Lipzen A."/>
            <person name="Pangilinan J."/>
            <person name="Andreopoulos W."/>
            <person name="Hayes R.D."/>
            <person name="Ng V."/>
            <person name="Grigoriev I.V."/>
            <person name="Jackson S.A."/>
            <person name="Sutton T.D.S."/>
            <person name="Dobson A.D.W."/>
            <person name="Rama T."/>
        </authorList>
    </citation>
    <scope>NUCLEOTIDE SEQUENCE</scope>
    <source>
        <strain evidence="3">TS7</strain>
    </source>
</reference>
<comment type="similarity">
    <text evidence="1">Belongs to the short-chain dehydrogenases/reductases (SDR) family.</text>
</comment>
<dbReference type="OrthoDB" id="498125at2759"/>
<name>A0A9P7ZEW2_9HYPO</name>
<dbReference type="PANTHER" id="PTHR42760">
    <property type="entry name" value="SHORT-CHAIN DEHYDROGENASES/REDUCTASES FAMILY MEMBER"/>
    <property type="match status" value="1"/>
</dbReference>
<organism evidence="3 4">
    <name type="scientific">Emericellopsis atlantica</name>
    <dbReference type="NCBI Taxonomy" id="2614577"/>
    <lineage>
        <taxon>Eukaryota</taxon>
        <taxon>Fungi</taxon>
        <taxon>Dikarya</taxon>
        <taxon>Ascomycota</taxon>
        <taxon>Pezizomycotina</taxon>
        <taxon>Sordariomycetes</taxon>
        <taxon>Hypocreomycetidae</taxon>
        <taxon>Hypocreales</taxon>
        <taxon>Bionectriaceae</taxon>
        <taxon>Emericellopsis</taxon>
    </lineage>
</organism>
<dbReference type="GO" id="GO:0016616">
    <property type="term" value="F:oxidoreductase activity, acting on the CH-OH group of donors, NAD or NADP as acceptor"/>
    <property type="evidence" value="ECO:0007669"/>
    <property type="project" value="TreeGrafter"/>
</dbReference>
<evidence type="ECO:0000313" key="4">
    <source>
        <dbReference type="Proteomes" id="UP000887229"/>
    </source>
</evidence>
<comment type="caution">
    <text evidence="3">The sequence shown here is derived from an EMBL/GenBank/DDBJ whole genome shotgun (WGS) entry which is preliminary data.</text>
</comment>
<dbReference type="Gene3D" id="3.40.50.720">
    <property type="entry name" value="NAD(P)-binding Rossmann-like Domain"/>
    <property type="match status" value="1"/>
</dbReference>
<sequence>MLELTGKIALVIGLGQSGSEGWGIGAACAVTLAKQGAVIFGGNRTVASATKTKETIEAGGGKCKVVAMDATSSASVKVAVDACVDAHGRIDILVANVGFSQPGCAATMQEDVWDAQMDVNLKSVYLACHHVLPVMERQGAGSIVCVSSIAGLRYIGKPQIAYNTAKAAILQFVKATAVVYAARGVRLNAVVPGLMETPYTKVLSDRFPVEGGYEAFKAMRDQQVPMGRMGDAWDVANAVVFLASDEAQYVTGQKIVVDGGITSSTGRV</sequence>
<dbReference type="PRINTS" id="PR00081">
    <property type="entry name" value="GDHRDH"/>
</dbReference>
<dbReference type="InterPro" id="IPR002347">
    <property type="entry name" value="SDR_fam"/>
</dbReference>
<dbReference type="SUPFAM" id="SSF51735">
    <property type="entry name" value="NAD(P)-binding Rossmann-fold domains"/>
    <property type="match status" value="1"/>
</dbReference>
<accession>A0A9P7ZEW2</accession>
<dbReference type="EMBL" id="MU251274">
    <property type="protein sequence ID" value="KAG9250705.1"/>
    <property type="molecule type" value="Genomic_DNA"/>
</dbReference>
<dbReference type="Proteomes" id="UP000887229">
    <property type="component" value="Unassembled WGS sequence"/>
</dbReference>
<dbReference type="PRINTS" id="PR00080">
    <property type="entry name" value="SDRFAMILY"/>
</dbReference>
<dbReference type="GeneID" id="70290125"/>
<proteinExistence type="inferred from homology"/>
<dbReference type="Pfam" id="PF13561">
    <property type="entry name" value="adh_short_C2"/>
    <property type="match status" value="1"/>
</dbReference>
<dbReference type="RefSeq" id="XP_046114629.1">
    <property type="nucleotide sequence ID" value="XM_046259222.1"/>
</dbReference>